<feature type="compositionally biased region" description="Polar residues" evidence="2">
    <location>
        <begin position="58"/>
        <end position="68"/>
    </location>
</feature>
<feature type="compositionally biased region" description="Low complexity" evidence="2">
    <location>
        <begin position="120"/>
        <end position="131"/>
    </location>
</feature>
<dbReference type="SUPFAM" id="SSF54928">
    <property type="entry name" value="RNA-binding domain, RBD"/>
    <property type="match status" value="1"/>
</dbReference>
<name>A0A448WX09_9PLAT</name>
<evidence type="ECO:0000313" key="4">
    <source>
        <dbReference type="EMBL" id="VEL22243.1"/>
    </source>
</evidence>
<dbReference type="InterPro" id="IPR012677">
    <property type="entry name" value="Nucleotide-bd_a/b_plait_sf"/>
</dbReference>
<comment type="caution">
    <text evidence="4">The sequence shown here is derived from an EMBL/GenBank/DDBJ whole genome shotgun (WGS) entry which is preliminary data.</text>
</comment>
<gene>
    <name evidence="4" type="ORF">PXEA_LOCUS15683</name>
</gene>
<evidence type="ECO:0000259" key="3">
    <source>
        <dbReference type="PROSITE" id="PS50102"/>
    </source>
</evidence>
<dbReference type="EMBL" id="CAAALY010055413">
    <property type="protein sequence ID" value="VEL22243.1"/>
    <property type="molecule type" value="Genomic_DNA"/>
</dbReference>
<dbReference type="GO" id="GO:0003723">
    <property type="term" value="F:RNA binding"/>
    <property type="evidence" value="ECO:0007669"/>
    <property type="project" value="UniProtKB-UniRule"/>
</dbReference>
<feature type="region of interest" description="Disordered" evidence="2">
    <location>
        <begin position="1"/>
        <end position="131"/>
    </location>
</feature>
<dbReference type="InterPro" id="IPR035979">
    <property type="entry name" value="RBD_domain_sf"/>
</dbReference>
<proteinExistence type="predicted"/>
<dbReference type="Proteomes" id="UP000784294">
    <property type="component" value="Unassembled WGS sequence"/>
</dbReference>
<evidence type="ECO:0000313" key="5">
    <source>
        <dbReference type="Proteomes" id="UP000784294"/>
    </source>
</evidence>
<dbReference type="Pfam" id="PF00076">
    <property type="entry name" value="RRM_1"/>
    <property type="match status" value="1"/>
</dbReference>
<protein>
    <recommendedName>
        <fullName evidence="3">RRM domain-containing protein</fullName>
    </recommendedName>
</protein>
<dbReference type="Gene3D" id="3.30.70.330">
    <property type="match status" value="1"/>
</dbReference>
<dbReference type="PROSITE" id="PS50102">
    <property type="entry name" value="RRM"/>
    <property type="match status" value="1"/>
</dbReference>
<evidence type="ECO:0000256" key="2">
    <source>
        <dbReference type="SAM" id="MobiDB-lite"/>
    </source>
</evidence>
<feature type="domain" description="RRM" evidence="3">
    <location>
        <begin position="194"/>
        <end position="260"/>
    </location>
</feature>
<sequence>MPSEASISHFKSTNELNGDGLVNGACTPNSTASKPKVPASGGHHSTSSLGHPAPGQLSKPSSGATVNGRSGHPVSGRVATTARPASASSESTESGVPIGPGGQTKPSAGVNGASVPNCLSTPTSSSINSNSNINTVTSITAGNMNNNCTDVGTGSFSTLTTYKQHLLYDDLQNMASTSLDASSDCGSSETDRRTNLIVNYLPQNMTQEEIRTLFGRVGRLASCKLVRDKTTGEYIINFCRLEALPRRLGDRKWQMQPSSQ</sequence>
<dbReference type="AlphaFoldDB" id="A0A448WX09"/>
<accession>A0A448WX09</accession>
<feature type="compositionally biased region" description="Polar residues" evidence="2">
    <location>
        <begin position="1"/>
        <end position="16"/>
    </location>
</feature>
<dbReference type="InterPro" id="IPR000504">
    <property type="entry name" value="RRM_dom"/>
</dbReference>
<reference evidence="4" key="1">
    <citation type="submission" date="2018-11" db="EMBL/GenBank/DDBJ databases">
        <authorList>
            <consortium name="Pathogen Informatics"/>
        </authorList>
    </citation>
    <scope>NUCLEOTIDE SEQUENCE</scope>
</reference>
<organism evidence="4 5">
    <name type="scientific">Protopolystoma xenopodis</name>
    <dbReference type="NCBI Taxonomy" id="117903"/>
    <lineage>
        <taxon>Eukaryota</taxon>
        <taxon>Metazoa</taxon>
        <taxon>Spiralia</taxon>
        <taxon>Lophotrochozoa</taxon>
        <taxon>Platyhelminthes</taxon>
        <taxon>Monogenea</taxon>
        <taxon>Polyopisthocotylea</taxon>
        <taxon>Polystomatidea</taxon>
        <taxon>Polystomatidae</taxon>
        <taxon>Protopolystoma</taxon>
    </lineage>
</organism>
<feature type="compositionally biased region" description="Low complexity" evidence="2">
    <location>
        <begin position="40"/>
        <end position="51"/>
    </location>
</feature>
<keyword evidence="1" id="KW-0694">RNA-binding</keyword>
<keyword evidence="5" id="KW-1185">Reference proteome</keyword>
<dbReference type="OrthoDB" id="266020at2759"/>
<evidence type="ECO:0000256" key="1">
    <source>
        <dbReference type="PROSITE-ProRule" id="PRU00176"/>
    </source>
</evidence>